<dbReference type="PIRSF" id="PIRSF000097">
    <property type="entry name" value="AKR"/>
    <property type="match status" value="1"/>
</dbReference>
<evidence type="ECO:0000256" key="3">
    <source>
        <dbReference type="PIRSR" id="PIRSR000097-1"/>
    </source>
</evidence>
<dbReference type="Pfam" id="PF00248">
    <property type="entry name" value="Aldo_ket_red"/>
    <property type="match status" value="1"/>
</dbReference>
<dbReference type="Gene3D" id="3.20.20.100">
    <property type="entry name" value="NADP-dependent oxidoreductase domain"/>
    <property type="match status" value="1"/>
</dbReference>
<evidence type="ECO:0000313" key="7">
    <source>
        <dbReference type="EMBL" id="CAG9988897.1"/>
    </source>
</evidence>
<keyword evidence="8" id="KW-1185">Reference proteome</keyword>
<feature type="binding site" evidence="4">
    <location>
        <position position="129"/>
    </location>
    <ligand>
        <name>substrate</name>
    </ligand>
</feature>
<protein>
    <recommendedName>
        <fullName evidence="6">NADP-dependent oxidoreductase domain-containing protein</fullName>
    </recommendedName>
</protein>
<reference evidence="7" key="1">
    <citation type="submission" date="2021-10" db="EMBL/GenBank/DDBJ databases">
        <authorList>
            <person name="Piombo E."/>
        </authorList>
    </citation>
    <scope>NUCLEOTIDE SEQUENCE</scope>
</reference>
<dbReference type="InterPro" id="IPR023210">
    <property type="entry name" value="NADP_OxRdtase_dom"/>
</dbReference>
<evidence type="ECO:0000256" key="5">
    <source>
        <dbReference type="PIRSR" id="PIRSR000097-3"/>
    </source>
</evidence>
<comment type="similarity">
    <text evidence="1">Belongs to the aldo/keto reductase family.</text>
</comment>
<organism evidence="7 8">
    <name type="scientific">Clonostachys byssicola</name>
    <dbReference type="NCBI Taxonomy" id="160290"/>
    <lineage>
        <taxon>Eukaryota</taxon>
        <taxon>Fungi</taxon>
        <taxon>Dikarya</taxon>
        <taxon>Ascomycota</taxon>
        <taxon>Pezizomycotina</taxon>
        <taxon>Sordariomycetes</taxon>
        <taxon>Hypocreomycetidae</taxon>
        <taxon>Hypocreales</taxon>
        <taxon>Bionectriaceae</taxon>
        <taxon>Clonostachys</taxon>
    </lineage>
</organism>
<dbReference type="PANTHER" id="PTHR43827:SF13">
    <property type="entry name" value="ALDO_KETO REDUCTASE FAMILY PROTEIN"/>
    <property type="match status" value="1"/>
</dbReference>
<keyword evidence="2" id="KW-0560">Oxidoreductase</keyword>
<comment type="caution">
    <text evidence="7">The sequence shown here is derived from an EMBL/GenBank/DDBJ whole genome shotgun (WGS) entry which is preliminary data.</text>
</comment>
<dbReference type="PROSITE" id="PS00062">
    <property type="entry name" value="ALDOKETO_REDUCTASE_2"/>
    <property type="match status" value="1"/>
</dbReference>
<evidence type="ECO:0000256" key="2">
    <source>
        <dbReference type="ARBA" id="ARBA00023002"/>
    </source>
</evidence>
<dbReference type="InterPro" id="IPR020471">
    <property type="entry name" value="AKR"/>
</dbReference>
<dbReference type="OrthoDB" id="416253at2759"/>
<dbReference type="EMBL" id="CABFNO020001454">
    <property type="protein sequence ID" value="CAG9988897.1"/>
    <property type="molecule type" value="Genomic_DNA"/>
</dbReference>
<feature type="domain" description="NADP-dependent oxidoreductase" evidence="6">
    <location>
        <begin position="46"/>
        <end position="286"/>
    </location>
</feature>
<name>A0A9N9UKK3_9HYPO</name>
<evidence type="ECO:0000313" key="8">
    <source>
        <dbReference type="Proteomes" id="UP000754883"/>
    </source>
</evidence>
<feature type="active site" description="Proton donor" evidence="3">
    <location>
        <position position="72"/>
    </location>
</feature>
<dbReference type="CDD" id="cd19071">
    <property type="entry name" value="AKR_AKR1-5-like"/>
    <property type="match status" value="1"/>
</dbReference>
<dbReference type="InterPro" id="IPR036812">
    <property type="entry name" value="NAD(P)_OxRdtase_dom_sf"/>
</dbReference>
<dbReference type="AlphaFoldDB" id="A0A9N9UKK3"/>
<sequence>MAVVPFHVTGPFTTFAYNPPALSLNTTWTLNSGYEAPVIGYGTYLIPENITAQAVGQAIQYGFRHIDCATYYGNEAQVAIAMNQSGIPRQDLFFTSKAPPPNNYNRTKNALERTLEVTGLDYLDLYLIHTPDGTREDRLGSWKALAEAVEQKKVRSIGVSNFELDQLEELEAWIKETEKKEGKTKAGTLSVIQVEMHPWVNQTDVVDWSFQRNIQVQGWSPLVRAERFNETMLQNLAKKHSKSPAQILLRWSLQKGYTPLPKAVQPRHMEENIDVFNFELDSMDMAVLFTGVDEPYSGN</sequence>
<dbReference type="PANTHER" id="PTHR43827">
    <property type="entry name" value="2,5-DIKETO-D-GLUCONIC ACID REDUCTASE"/>
    <property type="match status" value="1"/>
</dbReference>
<gene>
    <name evidence="7" type="ORF">CBYS24578_00014299</name>
</gene>
<dbReference type="SUPFAM" id="SSF51430">
    <property type="entry name" value="NAD(P)-linked oxidoreductase"/>
    <property type="match status" value="1"/>
</dbReference>
<evidence type="ECO:0000259" key="6">
    <source>
        <dbReference type="Pfam" id="PF00248"/>
    </source>
</evidence>
<evidence type="ECO:0000256" key="1">
    <source>
        <dbReference type="ARBA" id="ARBA00007905"/>
    </source>
</evidence>
<dbReference type="GO" id="GO:0016491">
    <property type="term" value="F:oxidoreductase activity"/>
    <property type="evidence" value="ECO:0007669"/>
    <property type="project" value="UniProtKB-KW"/>
</dbReference>
<evidence type="ECO:0000256" key="4">
    <source>
        <dbReference type="PIRSR" id="PIRSR000097-2"/>
    </source>
</evidence>
<dbReference type="PRINTS" id="PR00069">
    <property type="entry name" value="ALDKETRDTASE"/>
</dbReference>
<proteinExistence type="inferred from homology"/>
<accession>A0A9N9UKK3</accession>
<dbReference type="InterPro" id="IPR018170">
    <property type="entry name" value="Aldo/ket_reductase_CS"/>
</dbReference>
<dbReference type="FunFam" id="3.20.20.100:FF:000015">
    <property type="entry name" value="Oxidoreductase, aldo/keto reductase family"/>
    <property type="match status" value="1"/>
</dbReference>
<feature type="site" description="Lowers pKa of active site Tyr" evidence="5">
    <location>
        <position position="97"/>
    </location>
</feature>
<dbReference type="Proteomes" id="UP000754883">
    <property type="component" value="Unassembled WGS sequence"/>
</dbReference>